<accession>A0ABW3LP60</accession>
<protein>
    <submittedName>
        <fullName evidence="1">OsmC family protein</fullName>
        <ecNumber evidence="1">1.11.1.-</ecNumber>
    </submittedName>
</protein>
<evidence type="ECO:0000313" key="1">
    <source>
        <dbReference type="EMBL" id="MFD1039598.1"/>
    </source>
</evidence>
<sequence>MTEQIIKVSSKGKWEDRVRTTVQVRDFEQIVIDEPKELGGTDVGANPVEYVLASLSGCTSVIISLVAKELDFSYTDVEFYNEGTLDLRGLNGVEDVSSHFQTVTFKVTIETDESDQRIAELKTEVERRCPVYNLLKDAGITLESSWIKKETVHTK</sequence>
<dbReference type="InterPro" id="IPR052924">
    <property type="entry name" value="OsmC/Ohr_hydroprdx_reductase"/>
</dbReference>
<proteinExistence type="predicted"/>
<name>A0ABW3LP60_9BACI</name>
<dbReference type="EC" id="1.11.1.-" evidence="1"/>
<dbReference type="InterPro" id="IPR003718">
    <property type="entry name" value="OsmC/Ohr_fam"/>
</dbReference>
<evidence type="ECO:0000313" key="2">
    <source>
        <dbReference type="Proteomes" id="UP001597040"/>
    </source>
</evidence>
<dbReference type="PANTHER" id="PTHR35368:SF1">
    <property type="entry name" value="HYDROPEROXIDE REDUCTASE"/>
    <property type="match status" value="1"/>
</dbReference>
<reference evidence="2" key="1">
    <citation type="journal article" date="2019" name="Int. J. Syst. Evol. Microbiol.">
        <title>The Global Catalogue of Microorganisms (GCM) 10K type strain sequencing project: providing services to taxonomists for standard genome sequencing and annotation.</title>
        <authorList>
            <consortium name="The Broad Institute Genomics Platform"/>
            <consortium name="The Broad Institute Genome Sequencing Center for Infectious Disease"/>
            <person name="Wu L."/>
            <person name="Ma J."/>
        </authorList>
    </citation>
    <scope>NUCLEOTIDE SEQUENCE [LARGE SCALE GENOMIC DNA]</scope>
    <source>
        <strain evidence="2">CCUG 56754</strain>
    </source>
</reference>
<keyword evidence="1" id="KW-0560">Oxidoreductase</keyword>
<dbReference type="RefSeq" id="WP_390363257.1">
    <property type="nucleotide sequence ID" value="NZ_JBHTKJ010000040.1"/>
</dbReference>
<dbReference type="SUPFAM" id="SSF82784">
    <property type="entry name" value="OsmC-like"/>
    <property type="match status" value="1"/>
</dbReference>
<dbReference type="InterPro" id="IPR015946">
    <property type="entry name" value="KH_dom-like_a/b"/>
</dbReference>
<dbReference type="EMBL" id="JBHTKJ010000040">
    <property type="protein sequence ID" value="MFD1039598.1"/>
    <property type="molecule type" value="Genomic_DNA"/>
</dbReference>
<keyword evidence="1" id="KW-0575">Peroxidase</keyword>
<dbReference type="Gene3D" id="3.30.300.20">
    <property type="match status" value="1"/>
</dbReference>
<dbReference type="GO" id="GO:0004601">
    <property type="term" value="F:peroxidase activity"/>
    <property type="evidence" value="ECO:0007669"/>
    <property type="project" value="UniProtKB-KW"/>
</dbReference>
<dbReference type="PANTHER" id="PTHR35368">
    <property type="entry name" value="HYDROPEROXIDE REDUCTASE"/>
    <property type="match status" value="1"/>
</dbReference>
<keyword evidence="2" id="KW-1185">Reference proteome</keyword>
<dbReference type="InterPro" id="IPR036102">
    <property type="entry name" value="OsmC/Ohrsf"/>
</dbReference>
<dbReference type="Proteomes" id="UP001597040">
    <property type="component" value="Unassembled WGS sequence"/>
</dbReference>
<comment type="caution">
    <text evidence="1">The sequence shown here is derived from an EMBL/GenBank/DDBJ whole genome shotgun (WGS) entry which is preliminary data.</text>
</comment>
<gene>
    <name evidence="1" type="ORF">ACFQ3N_14510</name>
</gene>
<dbReference type="Pfam" id="PF02566">
    <property type="entry name" value="OsmC"/>
    <property type="match status" value="1"/>
</dbReference>
<organism evidence="1 2">
    <name type="scientific">Virgibacillus byunsanensis</name>
    <dbReference type="NCBI Taxonomy" id="570945"/>
    <lineage>
        <taxon>Bacteria</taxon>
        <taxon>Bacillati</taxon>
        <taxon>Bacillota</taxon>
        <taxon>Bacilli</taxon>
        <taxon>Bacillales</taxon>
        <taxon>Bacillaceae</taxon>
        <taxon>Virgibacillus</taxon>
    </lineage>
</organism>